<dbReference type="InterPro" id="IPR006119">
    <property type="entry name" value="Resolv_N"/>
</dbReference>
<reference evidence="3" key="1">
    <citation type="submission" date="2021-05" db="EMBL/GenBank/DDBJ databases">
        <authorList>
            <person name="Pietrasiak N."/>
            <person name="Ward R."/>
            <person name="Stajich J.E."/>
            <person name="Kurbessoian T."/>
        </authorList>
    </citation>
    <scope>NUCLEOTIDE SEQUENCE</scope>
    <source>
        <strain evidence="3">HA4357-MV3</strain>
    </source>
</reference>
<dbReference type="CDD" id="cd03768">
    <property type="entry name" value="SR_ResInv"/>
    <property type="match status" value="1"/>
</dbReference>
<dbReference type="Pfam" id="PF07508">
    <property type="entry name" value="Recombinase"/>
    <property type="match status" value="1"/>
</dbReference>
<dbReference type="InterPro" id="IPR036162">
    <property type="entry name" value="Resolvase-like_N_sf"/>
</dbReference>
<dbReference type="InterPro" id="IPR038109">
    <property type="entry name" value="DNA_bind_recomb_sf"/>
</dbReference>
<dbReference type="EMBL" id="JAHHHW010000119">
    <property type="protein sequence ID" value="MBW4434014.1"/>
    <property type="molecule type" value="Genomic_DNA"/>
</dbReference>
<dbReference type="InterPro" id="IPR050639">
    <property type="entry name" value="SSR_resolvase"/>
</dbReference>
<feature type="domain" description="Resolvase/invertase-type recombinase catalytic" evidence="1">
    <location>
        <begin position="2"/>
        <end position="146"/>
    </location>
</feature>
<proteinExistence type="predicted"/>
<protein>
    <submittedName>
        <fullName evidence="3">Recombinase family protein</fullName>
    </submittedName>
</protein>
<dbReference type="PROSITE" id="PS51736">
    <property type="entry name" value="RECOMBINASES_3"/>
    <property type="match status" value="1"/>
</dbReference>
<evidence type="ECO:0000313" key="4">
    <source>
        <dbReference type="Proteomes" id="UP000813215"/>
    </source>
</evidence>
<reference evidence="3" key="2">
    <citation type="journal article" date="2022" name="Microbiol. Resour. Announc.">
        <title>Metagenome Sequencing to Explore Phylogenomics of Terrestrial Cyanobacteria.</title>
        <authorList>
            <person name="Ward R.D."/>
            <person name="Stajich J.E."/>
            <person name="Johansen J.R."/>
            <person name="Huntemann M."/>
            <person name="Clum A."/>
            <person name="Foster B."/>
            <person name="Foster B."/>
            <person name="Roux S."/>
            <person name="Palaniappan K."/>
            <person name="Varghese N."/>
            <person name="Mukherjee S."/>
            <person name="Reddy T.B.K."/>
            <person name="Daum C."/>
            <person name="Copeland A."/>
            <person name="Chen I.A."/>
            <person name="Ivanova N.N."/>
            <person name="Kyrpides N.C."/>
            <person name="Shapiro N."/>
            <person name="Eloe-Fadrosh E.A."/>
            <person name="Pietrasiak N."/>
        </authorList>
    </citation>
    <scope>NUCLEOTIDE SEQUENCE</scope>
    <source>
        <strain evidence="3">HA4357-MV3</strain>
    </source>
</reference>
<comment type="caution">
    <text evidence="3">The sequence shown here is derived from an EMBL/GenBank/DDBJ whole genome shotgun (WGS) entry which is preliminary data.</text>
</comment>
<dbReference type="Gene3D" id="3.90.1750.20">
    <property type="entry name" value="Putative Large Serine Recombinase, Chain B, Domain 2"/>
    <property type="match status" value="1"/>
</dbReference>
<dbReference type="GO" id="GO:0000150">
    <property type="term" value="F:DNA strand exchange activity"/>
    <property type="evidence" value="ECO:0007669"/>
    <property type="project" value="InterPro"/>
</dbReference>
<dbReference type="Gene3D" id="3.40.50.1390">
    <property type="entry name" value="Resolvase, N-terminal catalytic domain"/>
    <property type="match status" value="1"/>
</dbReference>
<organism evidence="3 4">
    <name type="scientific">Pelatocladus maniniholoensis HA4357-MV3</name>
    <dbReference type="NCBI Taxonomy" id="1117104"/>
    <lineage>
        <taxon>Bacteria</taxon>
        <taxon>Bacillati</taxon>
        <taxon>Cyanobacteriota</taxon>
        <taxon>Cyanophyceae</taxon>
        <taxon>Nostocales</taxon>
        <taxon>Nostocaceae</taxon>
        <taxon>Pelatocladus</taxon>
    </lineage>
</organism>
<accession>A0A9E3HAG8</accession>
<dbReference type="AlphaFoldDB" id="A0A9E3HAG8"/>
<dbReference type="SMART" id="SM00857">
    <property type="entry name" value="Resolvase"/>
    <property type="match status" value="1"/>
</dbReference>
<dbReference type="Pfam" id="PF00239">
    <property type="entry name" value="Resolvase"/>
    <property type="match status" value="1"/>
</dbReference>
<evidence type="ECO:0000259" key="1">
    <source>
        <dbReference type="PROSITE" id="PS51736"/>
    </source>
</evidence>
<evidence type="ECO:0000259" key="2">
    <source>
        <dbReference type="PROSITE" id="PS51737"/>
    </source>
</evidence>
<dbReference type="GO" id="GO:0003677">
    <property type="term" value="F:DNA binding"/>
    <property type="evidence" value="ECO:0007669"/>
    <property type="project" value="InterPro"/>
</dbReference>
<dbReference type="SUPFAM" id="SSF53041">
    <property type="entry name" value="Resolvase-like"/>
    <property type="match status" value="1"/>
</dbReference>
<name>A0A9E3HAG8_9NOST</name>
<gene>
    <name evidence="3" type="ORF">KME28_20445</name>
</gene>
<dbReference type="InterPro" id="IPR011109">
    <property type="entry name" value="DNA_bind_recombinase_dom"/>
</dbReference>
<dbReference type="PANTHER" id="PTHR30461:SF23">
    <property type="entry name" value="DNA RECOMBINASE-RELATED"/>
    <property type="match status" value="1"/>
</dbReference>
<dbReference type="PANTHER" id="PTHR30461">
    <property type="entry name" value="DNA-INVERTASE FROM LAMBDOID PROPHAGE"/>
    <property type="match status" value="1"/>
</dbReference>
<evidence type="ECO:0000313" key="3">
    <source>
        <dbReference type="EMBL" id="MBW4434014.1"/>
    </source>
</evidence>
<dbReference type="PROSITE" id="PS51737">
    <property type="entry name" value="RECOMBINASE_DNA_BIND"/>
    <property type="match status" value="1"/>
</dbReference>
<sequence length="221" mass="24875">MKLIGYGRASTFGQQLTKEVQEEKIKEYCQLYGHELVDFCYDHGLTGKNINRPALDKALTALENDEAEGVIIFKLDRLTRNVKDLCHLIQNYFATKYTLISVSDLLDTKTANGRLIINVLGSVAQWEVESTIERTKSALAAARRQGKHLGKVPYGYKLTDGFLEDCDEEIEIVTLMQSLRIEGKSYQAIAGYLNAQQLMNRGGKTWKASSIHDILNRSKLA</sequence>
<dbReference type="Proteomes" id="UP000813215">
    <property type="component" value="Unassembled WGS sequence"/>
</dbReference>
<feature type="domain" description="Recombinase" evidence="2">
    <location>
        <begin position="153"/>
        <end position="221"/>
    </location>
</feature>